<accession>A0A5B0P9I9</accession>
<name>A0A5B0P9I9_PUCGR</name>
<organism evidence="1 2">
    <name type="scientific">Puccinia graminis f. sp. tritici</name>
    <dbReference type="NCBI Taxonomy" id="56615"/>
    <lineage>
        <taxon>Eukaryota</taxon>
        <taxon>Fungi</taxon>
        <taxon>Dikarya</taxon>
        <taxon>Basidiomycota</taxon>
        <taxon>Pucciniomycotina</taxon>
        <taxon>Pucciniomycetes</taxon>
        <taxon>Pucciniales</taxon>
        <taxon>Pucciniaceae</taxon>
        <taxon>Puccinia</taxon>
    </lineage>
</organism>
<protein>
    <submittedName>
        <fullName evidence="1">Uncharacterized protein</fullName>
    </submittedName>
</protein>
<evidence type="ECO:0000313" key="1">
    <source>
        <dbReference type="EMBL" id="KAA1096978.1"/>
    </source>
</evidence>
<reference evidence="1 2" key="1">
    <citation type="submission" date="2019-05" db="EMBL/GenBank/DDBJ databases">
        <title>Emergence of the Ug99 lineage of the wheat stem rust pathogen through somatic hybridization.</title>
        <authorList>
            <person name="Li F."/>
            <person name="Upadhyaya N.M."/>
            <person name="Sperschneider J."/>
            <person name="Matny O."/>
            <person name="Nguyen-Phuc H."/>
            <person name="Mago R."/>
            <person name="Raley C."/>
            <person name="Miller M.E."/>
            <person name="Silverstein K.A.T."/>
            <person name="Henningsen E."/>
            <person name="Hirsch C.D."/>
            <person name="Visser B."/>
            <person name="Pretorius Z.A."/>
            <person name="Steffenson B.J."/>
            <person name="Schwessinger B."/>
            <person name="Dodds P.N."/>
            <person name="Figueroa M."/>
        </authorList>
    </citation>
    <scope>NUCLEOTIDE SEQUENCE [LARGE SCALE GENOMIC DNA]</scope>
    <source>
        <strain evidence="1 2">Ug99</strain>
    </source>
</reference>
<evidence type="ECO:0000313" key="2">
    <source>
        <dbReference type="Proteomes" id="UP000325313"/>
    </source>
</evidence>
<dbReference type="Proteomes" id="UP000325313">
    <property type="component" value="Unassembled WGS sequence"/>
</dbReference>
<proteinExistence type="predicted"/>
<dbReference type="EMBL" id="VDEP01000367">
    <property type="protein sequence ID" value="KAA1096978.1"/>
    <property type="molecule type" value="Genomic_DNA"/>
</dbReference>
<sequence>MPFHFWKLPVPELGVPRSDFKAWNNNLLSQSAGSSPPAPGSLVVTPGISKMPEVITPLD</sequence>
<dbReference type="AlphaFoldDB" id="A0A5B0P9I9"/>
<gene>
    <name evidence="1" type="ORF">PGTUg99_000724</name>
</gene>
<comment type="caution">
    <text evidence="1">The sequence shown here is derived from an EMBL/GenBank/DDBJ whole genome shotgun (WGS) entry which is preliminary data.</text>
</comment>